<feature type="domain" description="MnmC-like methyltransferase" evidence="1">
    <location>
        <begin position="140"/>
        <end position="222"/>
    </location>
</feature>
<dbReference type="InterPro" id="IPR047785">
    <property type="entry name" value="tRNA_MNMC2"/>
</dbReference>
<dbReference type="RefSeq" id="WP_092735822.1">
    <property type="nucleotide sequence ID" value="NZ_FNAS01000002.1"/>
</dbReference>
<accession>A0A1G6ZK15</accession>
<name>A0A1G6ZK15_9FLAO</name>
<evidence type="ECO:0000313" key="3">
    <source>
        <dbReference type="Proteomes" id="UP000198517"/>
    </source>
</evidence>
<dbReference type="EMBL" id="FNAS01000002">
    <property type="protein sequence ID" value="SDE02743.1"/>
    <property type="molecule type" value="Genomic_DNA"/>
</dbReference>
<dbReference type="OrthoDB" id="9786494at2"/>
<dbReference type="InterPro" id="IPR029063">
    <property type="entry name" value="SAM-dependent_MTases_sf"/>
</dbReference>
<dbReference type="AlphaFoldDB" id="A0A1G6ZK15"/>
<dbReference type="PANTHER" id="PTHR39963">
    <property type="entry name" value="SLL0983 PROTEIN"/>
    <property type="match status" value="1"/>
</dbReference>
<protein>
    <submittedName>
        <fullName evidence="2">tRNA U34 5-methylaminomethyl-2-thiouridine-forming methyltransferase MnmC</fullName>
    </submittedName>
</protein>
<dbReference type="GO" id="GO:0004808">
    <property type="term" value="F:tRNA (5-methylaminomethyl-2-thiouridylate)(34)-methyltransferase activity"/>
    <property type="evidence" value="ECO:0007669"/>
    <property type="project" value="InterPro"/>
</dbReference>
<dbReference type="NCBIfam" id="NF033855">
    <property type="entry name" value="tRNA_MNMC2"/>
    <property type="match status" value="1"/>
</dbReference>
<keyword evidence="2" id="KW-0808">Transferase</keyword>
<keyword evidence="2" id="KW-0489">Methyltransferase</keyword>
<sequence>MKREIRTTADGSKTLFINELNEGYHSHHGALQEAKHVFIKNGLARIEKIEFNILELGFGTGLNVLVTAEALMATNISKINYYTIEKYPVTSDEIQNMGFEHLFENTKMASIYEKIHSCEWETLCSIMPKLSLKKIKSDFHNLENIELPTIDLVYFDCFGARVQPDLWELPLVKMVSDKMTTGSLLSTYSSKGSFQRVLKSLNFNLEKLEGPKGKREMINAWKT</sequence>
<evidence type="ECO:0000259" key="1">
    <source>
        <dbReference type="Pfam" id="PF05430"/>
    </source>
</evidence>
<dbReference type="GO" id="GO:0032259">
    <property type="term" value="P:methylation"/>
    <property type="evidence" value="ECO:0007669"/>
    <property type="project" value="UniProtKB-KW"/>
</dbReference>
<dbReference type="GO" id="GO:0016645">
    <property type="term" value="F:oxidoreductase activity, acting on the CH-NH group of donors"/>
    <property type="evidence" value="ECO:0007669"/>
    <property type="project" value="InterPro"/>
</dbReference>
<reference evidence="2 3" key="1">
    <citation type="submission" date="2016-10" db="EMBL/GenBank/DDBJ databases">
        <authorList>
            <person name="de Groot N.N."/>
        </authorList>
    </citation>
    <scope>NUCLEOTIDE SEQUENCE [LARGE SCALE GENOMIC DNA]</scope>
    <source>
        <strain evidence="2 3">DSM 24015</strain>
    </source>
</reference>
<dbReference type="STRING" id="1071918.SAMN05421544_102106"/>
<dbReference type="Gene3D" id="3.40.50.150">
    <property type="entry name" value="Vaccinia Virus protein VP39"/>
    <property type="match status" value="1"/>
</dbReference>
<proteinExistence type="predicted"/>
<organism evidence="2 3">
    <name type="scientific">Riemerella columbipharyngis</name>
    <dbReference type="NCBI Taxonomy" id="1071918"/>
    <lineage>
        <taxon>Bacteria</taxon>
        <taxon>Pseudomonadati</taxon>
        <taxon>Bacteroidota</taxon>
        <taxon>Flavobacteriia</taxon>
        <taxon>Flavobacteriales</taxon>
        <taxon>Weeksellaceae</taxon>
        <taxon>Riemerella</taxon>
    </lineage>
</organism>
<dbReference type="PANTHER" id="PTHR39963:SF1">
    <property type="entry name" value="MNMC-LIKE METHYLTRANSFERASE DOMAIN-CONTAINING PROTEIN"/>
    <property type="match status" value="1"/>
</dbReference>
<gene>
    <name evidence="2" type="ORF">SAMN05421544_102106</name>
</gene>
<evidence type="ECO:0000313" key="2">
    <source>
        <dbReference type="EMBL" id="SDE02743.1"/>
    </source>
</evidence>
<keyword evidence="3" id="KW-1185">Reference proteome</keyword>
<dbReference type="Pfam" id="PF05430">
    <property type="entry name" value="Methyltransf_30"/>
    <property type="match status" value="1"/>
</dbReference>
<dbReference type="InterPro" id="IPR008471">
    <property type="entry name" value="MnmC-like_methylTransf"/>
</dbReference>
<dbReference type="Proteomes" id="UP000198517">
    <property type="component" value="Unassembled WGS sequence"/>
</dbReference>